<reference evidence="1 2" key="1">
    <citation type="submission" date="2022-11" db="EMBL/GenBank/DDBJ databases">
        <title>Genome Sequencing of Nocardia sp. ON39_IFM12276 and assembly.</title>
        <authorList>
            <person name="Shimojima M."/>
            <person name="Toyokawa M."/>
            <person name="Uesaka K."/>
        </authorList>
    </citation>
    <scope>NUCLEOTIDE SEQUENCE [LARGE SCALE GENOMIC DNA]</scope>
    <source>
        <strain evidence="1 2">IFM 12276</strain>
    </source>
</reference>
<proteinExistence type="predicted"/>
<dbReference type="EMBL" id="AP026978">
    <property type="protein sequence ID" value="BDT99293.1"/>
    <property type="molecule type" value="Genomic_DNA"/>
</dbReference>
<protein>
    <recommendedName>
        <fullName evidence="3">ANTAR domain-containing protein</fullName>
    </recommendedName>
</protein>
<organism evidence="1 2">
    <name type="scientific">Nocardia sputorum</name>
    <dbReference type="NCBI Taxonomy" id="2984338"/>
    <lineage>
        <taxon>Bacteria</taxon>
        <taxon>Bacillati</taxon>
        <taxon>Actinomycetota</taxon>
        <taxon>Actinomycetes</taxon>
        <taxon>Mycobacteriales</taxon>
        <taxon>Nocardiaceae</taxon>
        <taxon>Nocardia</taxon>
    </lineage>
</organism>
<sequence>MTDPRSRLHAALREPADVIAMLTTQESAQLLMMIQRAKQQQRRSLDAAIDAGLGVLPRVVRISAKTILFGK</sequence>
<evidence type="ECO:0000313" key="1">
    <source>
        <dbReference type="EMBL" id="BDT99293.1"/>
    </source>
</evidence>
<name>A0ABN6U2C1_9NOCA</name>
<gene>
    <name evidence="1" type="ORF">IFM12276_23220</name>
</gene>
<evidence type="ECO:0000313" key="2">
    <source>
        <dbReference type="Proteomes" id="UP001317870"/>
    </source>
</evidence>
<evidence type="ECO:0008006" key="3">
    <source>
        <dbReference type="Google" id="ProtNLM"/>
    </source>
</evidence>
<accession>A0ABN6U2C1</accession>
<dbReference type="Proteomes" id="UP001317870">
    <property type="component" value="Chromosome"/>
</dbReference>
<dbReference type="RefSeq" id="WP_281879421.1">
    <property type="nucleotide sequence ID" value="NZ_AP026978.1"/>
</dbReference>
<keyword evidence="2" id="KW-1185">Reference proteome</keyword>